<evidence type="ECO:0000256" key="5">
    <source>
        <dbReference type="ARBA" id="ARBA00022989"/>
    </source>
</evidence>
<dbReference type="RefSeq" id="WP_348944754.1">
    <property type="nucleotide sequence ID" value="NZ_CP157355.1"/>
</dbReference>
<evidence type="ECO:0000256" key="3">
    <source>
        <dbReference type="ARBA" id="ARBA00022475"/>
    </source>
</evidence>
<feature type="domain" description="ABC transmembrane type-1" evidence="8">
    <location>
        <begin position="102"/>
        <end position="397"/>
    </location>
</feature>
<dbReference type="EMBL" id="CP157355">
    <property type="protein sequence ID" value="XBM00402.1"/>
    <property type="molecule type" value="Genomic_DNA"/>
</dbReference>
<dbReference type="InterPro" id="IPR035906">
    <property type="entry name" value="MetI-like_sf"/>
</dbReference>
<accession>A0AAU7F8J3</accession>
<comment type="subcellular location">
    <subcellularLocation>
        <location evidence="1 7">Cell membrane</location>
        <topology evidence="1 7">Multi-pass membrane protein</topology>
    </subcellularLocation>
</comment>
<feature type="transmembrane region" description="Helical" evidence="7">
    <location>
        <begin position="106"/>
        <end position="125"/>
    </location>
</feature>
<dbReference type="InterPro" id="IPR000515">
    <property type="entry name" value="MetI-like"/>
</dbReference>
<feature type="transmembrane region" description="Helical" evidence="7">
    <location>
        <begin position="276"/>
        <end position="296"/>
    </location>
</feature>
<feature type="transmembrane region" description="Helical" evidence="7">
    <location>
        <begin position="210"/>
        <end position="231"/>
    </location>
</feature>
<evidence type="ECO:0000256" key="6">
    <source>
        <dbReference type="ARBA" id="ARBA00023136"/>
    </source>
</evidence>
<feature type="transmembrane region" description="Helical" evidence="7">
    <location>
        <begin position="317"/>
        <end position="339"/>
    </location>
</feature>
<evidence type="ECO:0000259" key="8">
    <source>
        <dbReference type="PROSITE" id="PS50928"/>
    </source>
</evidence>
<feature type="transmembrane region" description="Helical" evidence="7">
    <location>
        <begin position="180"/>
        <end position="201"/>
    </location>
</feature>
<evidence type="ECO:0000256" key="4">
    <source>
        <dbReference type="ARBA" id="ARBA00022692"/>
    </source>
</evidence>
<dbReference type="GO" id="GO:0005886">
    <property type="term" value="C:plasma membrane"/>
    <property type="evidence" value="ECO:0007669"/>
    <property type="project" value="UniProtKB-SubCell"/>
</dbReference>
<protein>
    <submittedName>
        <fullName evidence="9">Carbohydrate ABC transporter permease</fullName>
    </submittedName>
</protein>
<feature type="transmembrane region" description="Helical" evidence="7">
    <location>
        <begin position="20"/>
        <end position="40"/>
    </location>
</feature>
<sequence>MQLTKRTVKKTLSYFWHYSALLLMVAFTAFPLVWALAFGLSSDASMAYLFPDGFFPHQDSSACTLKAGSYCLFASDQPGQHIGFSLDWFQRVFQEMPFLTYLKNSLIMSVMSIVGVLLVSVLAAYPLARMDFPGRKVIFIAIVTTMMLPSEVGIVPNFIIIKKFGDWANALQALLYGGDWLAWLCVLVFAATLLLAAILVYRQKATAKSLLLLAALAFVAQALLIAKVTAWQPDAIAGGDFWRAIQPSWAAIAHTVFGSTQSPASWSGWVGLDSHFAAVVPNFATAFGIFLMKQAFEAIPQDLIDAARVDGASEMQILWLVMVPVTAPAIAALSIFTLVSAWNDYLWPSIVINTKEKLPVAVGVFNDLTGPFATSDNLLMAAIILTVLPVLVFFAFTQRFFISGMDGAVK</sequence>
<dbReference type="GO" id="GO:0055085">
    <property type="term" value="P:transmembrane transport"/>
    <property type="evidence" value="ECO:0007669"/>
    <property type="project" value="InterPro"/>
</dbReference>
<evidence type="ECO:0000256" key="2">
    <source>
        <dbReference type="ARBA" id="ARBA00022448"/>
    </source>
</evidence>
<evidence type="ECO:0000256" key="7">
    <source>
        <dbReference type="RuleBase" id="RU363032"/>
    </source>
</evidence>
<keyword evidence="5 7" id="KW-1133">Transmembrane helix</keyword>
<proteinExistence type="inferred from homology"/>
<feature type="transmembrane region" description="Helical" evidence="7">
    <location>
        <begin position="137"/>
        <end position="160"/>
    </location>
</feature>
<keyword evidence="3" id="KW-1003">Cell membrane</keyword>
<keyword evidence="6 7" id="KW-0472">Membrane</keyword>
<dbReference type="Gene3D" id="1.10.3720.10">
    <property type="entry name" value="MetI-like"/>
    <property type="match status" value="2"/>
</dbReference>
<dbReference type="PANTHER" id="PTHR43744">
    <property type="entry name" value="ABC TRANSPORTER PERMEASE PROTEIN MG189-RELATED-RELATED"/>
    <property type="match status" value="1"/>
</dbReference>
<dbReference type="PANTHER" id="PTHR43744:SF3">
    <property type="entry name" value="LACTOSE TRANSPORT SYSTEM PERMEASE PROTEIN LACG"/>
    <property type="match status" value="1"/>
</dbReference>
<dbReference type="AlphaFoldDB" id="A0AAU7F8J3"/>
<organism evidence="9">
    <name type="scientific">Chitinibacter mangrovi</name>
    <dbReference type="NCBI Taxonomy" id="3153927"/>
    <lineage>
        <taxon>Bacteria</taxon>
        <taxon>Pseudomonadati</taxon>
        <taxon>Pseudomonadota</taxon>
        <taxon>Betaproteobacteria</taxon>
        <taxon>Neisseriales</taxon>
        <taxon>Chitinibacteraceae</taxon>
        <taxon>Chitinibacter</taxon>
    </lineage>
</organism>
<comment type="similarity">
    <text evidence="7">Belongs to the binding-protein-dependent transport system permease family.</text>
</comment>
<evidence type="ECO:0000256" key="1">
    <source>
        <dbReference type="ARBA" id="ARBA00004651"/>
    </source>
</evidence>
<keyword evidence="2 7" id="KW-0813">Transport</keyword>
<dbReference type="Pfam" id="PF00528">
    <property type="entry name" value="BPD_transp_1"/>
    <property type="match status" value="1"/>
</dbReference>
<feature type="transmembrane region" description="Helical" evidence="7">
    <location>
        <begin position="378"/>
        <end position="396"/>
    </location>
</feature>
<dbReference type="KEGG" id="cmav:ABHF33_15280"/>
<dbReference type="PROSITE" id="PS50928">
    <property type="entry name" value="ABC_TM1"/>
    <property type="match status" value="1"/>
</dbReference>
<gene>
    <name evidence="9" type="ORF">ABHF33_15280</name>
</gene>
<name>A0AAU7F8J3_9NEIS</name>
<evidence type="ECO:0000313" key="9">
    <source>
        <dbReference type="EMBL" id="XBM00402.1"/>
    </source>
</evidence>
<keyword evidence="4 7" id="KW-0812">Transmembrane</keyword>
<dbReference type="SUPFAM" id="SSF161098">
    <property type="entry name" value="MetI-like"/>
    <property type="match status" value="2"/>
</dbReference>
<reference evidence="9" key="1">
    <citation type="submission" date="2024-05" db="EMBL/GenBank/DDBJ databases">
        <authorList>
            <person name="Yang L."/>
            <person name="Pan L."/>
        </authorList>
    </citation>
    <scope>NUCLEOTIDE SEQUENCE</scope>
    <source>
        <strain evidence="9">FCG-7</strain>
    </source>
</reference>
<dbReference type="CDD" id="cd06261">
    <property type="entry name" value="TM_PBP2"/>
    <property type="match status" value="1"/>
</dbReference>